<reference evidence="2 3" key="1">
    <citation type="journal article" date="2021" name="Microbiol. Resour. Announc.">
        <title>Complete Genome Sequences of Three Human Oral Treponema parvum Isolates.</title>
        <authorList>
            <person name="Zeng H."/>
            <person name="Watt R.M."/>
        </authorList>
    </citation>
    <scope>NUCLEOTIDE SEQUENCE [LARGE SCALE GENOMIC DNA]</scope>
    <source>
        <strain evidence="2 3">ATCC 700770</strain>
    </source>
</reference>
<keyword evidence="3" id="KW-1185">Reference proteome</keyword>
<feature type="signal peptide" evidence="1">
    <location>
        <begin position="1"/>
        <end position="22"/>
    </location>
</feature>
<evidence type="ECO:0000256" key="1">
    <source>
        <dbReference type="SAM" id="SignalP"/>
    </source>
</evidence>
<dbReference type="AlphaFoldDB" id="A0A975F3Q0"/>
<dbReference type="Proteomes" id="UP000671908">
    <property type="component" value="Chromosome"/>
</dbReference>
<gene>
    <name evidence="2" type="ORF">HRQ91_04665</name>
</gene>
<dbReference type="KEGG" id="tpav:HRQ91_04665"/>
<feature type="chain" id="PRO_5038112316" evidence="1">
    <location>
        <begin position="23"/>
        <end position="505"/>
    </location>
</feature>
<sequence length="505" mass="56243">MKIVQRVFLFLFIVSGFEMAFADDGFDFSGTPSDISSGTNAETQDTGGFDFSSNSQDYVTQSLSAVTLGGKLKFDARAYLDDPENKDNKGSERFPLKAVPDLTINIDHRGEAADAEIKLNFSKDSIRTYNEDVIEEAVARVYLGNFILEGGKEKLVWGKGDKLHVLDNFLASDYTDFIYPDYIDRRLAVPMFRAIYNAPSGMFRAEAVYSPVTAADRFSDDGLWVPAAKKELSATVSSTAVNTLSSIGSPSVKQMSAANKLSSDLLMPDLYNLKYSQYGLRVTGLLGSFDWGLSYYYGRYKRPSVDPLKLSSYVRDYITNGGASNLETGIDYDRLQVFGIEGAKVFGKLNTRFEFAYNLTDDIAGDNSAVHNNSVAWVAGFDMDLPIHNLNVNVQETGAFILHGESIKNNGNYDVDRDSEDCYSNNKLSVNISDNFLHENLKTEILVVWGIERGDLSVRPQISYTVRTGIDLIASGMYIYCRDKDSEFYAWKDNSFVQAGIKYTF</sequence>
<evidence type="ECO:0000313" key="2">
    <source>
        <dbReference type="EMBL" id="QTQ13806.1"/>
    </source>
</evidence>
<dbReference type="RefSeq" id="WP_210120482.1">
    <property type="nucleotide sequence ID" value="NZ_CP054142.1"/>
</dbReference>
<evidence type="ECO:0000313" key="3">
    <source>
        <dbReference type="Proteomes" id="UP000671908"/>
    </source>
</evidence>
<keyword evidence="1" id="KW-0732">Signal</keyword>
<accession>A0A975F3Q0</accession>
<name>A0A975F3Q0_9SPIR</name>
<proteinExistence type="predicted"/>
<organism evidence="2 3">
    <name type="scientific">Treponema parvum</name>
    <dbReference type="NCBI Taxonomy" id="138851"/>
    <lineage>
        <taxon>Bacteria</taxon>
        <taxon>Pseudomonadati</taxon>
        <taxon>Spirochaetota</taxon>
        <taxon>Spirochaetia</taxon>
        <taxon>Spirochaetales</taxon>
        <taxon>Treponemataceae</taxon>
        <taxon>Treponema</taxon>
    </lineage>
</organism>
<dbReference type="EMBL" id="CP054142">
    <property type="protein sequence ID" value="QTQ13806.1"/>
    <property type="molecule type" value="Genomic_DNA"/>
</dbReference>
<protein>
    <submittedName>
        <fullName evidence="2">Uncharacterized protein</fullName>
    </submittedName>
</protein>